<evidence type="ECO:0000256" key="1">
    <source>
        <dbReference type="SAM" id="MobiDB-lite"/>
    </source>
</evidence>
<evidence type="ECO:0000313" key="3">
    <source>
        <dbReference type="Proteomes" id="UP000053573"/>
    </source>
</evidence>
<keyword evidence="3" id="KW-1185">Reference proteome</keyword>
<comment type="caution">
    <text evidence="2">The sequence shown here is derived from an EMBL/GenBank/DDBJ whole genome shotgun (WGS) entry which is preliminary data.</text>
</comment>
<proteinExistence type="predicted"/>
<dbReference type="Proteomes" id="UP000053573">
    <property type="component" value="Unassembled WGS sequence"/>
</dbReference>
<protein>
    <submittedName>
        <fullName evidence="2">Uncharacterized protein</fullName>
    </submittedName>
</protein>
<evidence type="ECO:0000313" key="2">
    <source>
        <dbReference type="EMBL" id="KLJ05945.1"/>
    </source>
</evidence>
<dbReference type="OrthoDB" id="5419928at2759"/>
<feature type="region of interest" description="Disordered" evidence="1">
    <location>
        <begin position="291"/>
        <end position="572"/>
    </location>
</feature>
<reference evidence="3" key="1">
    <citation type="journal article" date="2015" name="PLoS Genet.">
        <title>The dynamic genome and transcriptome of the human fungal pathogen Blastomyces and close relative Emmonsia.</title>
        <authorList>
            <person name="Munoz J.F."/>
            <person name="Gauthier G.M."/>
            <person name="Desjardins C.A."/>
            <person name="Gallo J.E."/>
            <person name="Holder J."/>
            <person name="Sullivan T.D."/>
            <person name="Marty A.J."/>
            <person name="Carmen J.C."/>
            <person name="Chen Z."/>
            <person name="Ding L."/>
            <person name="Gujja S."/>
            <person name="Magrini V."/>
            <person name="Misas E."/>
            <person name="Mitreva M."/>
            <person name="Priest M."/>
            <person name="Saif S."/>
            <person name="Whiston E.A."/>
            <person name="Young S."/>
            <person name="Zeng Q."/>
            <person name="Goldman W.E."/>
            <person name="Mardis E.R."/>
            <person name="Taylor J.W."/>
            <person name="McEwen J.G."/>
            <person name="Clay O.K."/>
            <person name="Klein B.S."/>
            <person name="Cuomo C.A."/>
        </authorList>
    </citation>
    <scope>NUCLEOTIDE SEQUENCE [LARGE SCALE GENOMIC DNA]</scope>
    <source>
        <strain evidence="3">UAMH 139</strain>
    </source>
</reference>
<feature type="compositionally biased region" description="Polar residues" evidence="1">
    <location>
        <begin position="78"/>
        <end position="88"/>
    </location>
</feature>
<feature type="region of interest" description="Disordered" evidence="1">
    <location>
        <begin position="62"/>
        <end position="91"/>
    </location>
</feature>
<feature type="compositionally biased region" description="Basic and acidic residues" evidence="1">
    <location>
        <begin position="417"/>
        <end position="427"/>
    </location>
</feature>
<accession>A0A0H1B3J5</accession>
<dbReference type="EMBL" id="LDEV01003391">
    <property type="protein sequence ID" value="KLJ05945.1"/>
    <property type="molecule type" value="Genomic_DNA"/>
</dbReference>
<sequence length="572" mass="65224">MKISIHDLEKLTAKDLEGVRWLEPVEGEEWTEEHHKKLKELVDARGREYSLDATALEEKLRNLSRTDARRRSTSTESGLTRSHLTHTPSPDPEIEAIIAKRRADNLLDYNYLIGEGGRPAFPLELAQADTNDFRGEHLDMIEYWGQSYLGQRNRWVTFLNYRMRKRRSVRRFTKYQQAVHDYRKKEGIEGDIQLHFDEKQQSKIDTWKEYHYHEHKFVPRKREKAEAARKEREKDIADWKAGKRNPRIPEDMGWIHYVRTTVESNFDKYMSWIRWIESEFPKIEQECAESANNGLDKTPRPAEEEAEAKEPATLPSSHVEIEPPSAEKASRRSRRLTSGTTKSLVGSPRVSSRREANPAASAKHLSHADLGTASLAPPSQSSTRAKPATRGDMIPNASRKARSVPIAETGSLRRSQRIIEMESRKTEQQAAQEAARQSETAPKVESRRDLRTLSRKKSSKPAPPHSKPQGITKAQSSRKGKLAPAAKKSALDVALRDDQQQAAQETRRSSRAAARETETRKKESRSQPSRKKNSKAAPPQSRPQGVKKPQVPRKGRPPRALKLTALAREVTV</sequence>
<gene>
    <name evidence="2" type="ORF">EMPG_10623</name>
</gene>
<feature type="compositionally biased region" description="Basic residues" evidence="1">
    <location>
        <begin position="550"/>
        <end position="559"/>
    </location>
</feature>
<name>A0A0H1B3J5_9EURO</name>
<feature type="compositionally biased region" description="Low complexity" evidence="1">
    <location>
        <begin position="428"/>
        <end position="437"/>
    </location>
</feature>
<feature type="compositionally biased region" description="Basic and acidic residues" evidence="1">
    <location>
        <begin position="442"/>
        <end position="452"/>
    </location>
</feature>
<feature type="compositionally biased region" description="Basic and acidic residues" evidence="1">
    <location>
        <begin position="494"/>
        <end position="525"/>
    </location>
</feature>
<organism evidence="2 3">
    <name type="scientific">Blastomyces silverae</name>
    <dbReference type="NCBI Taxonomy" id="2060906"/>
    <lineage>
        <taxon>Eukaryota</taxon>
        <taxon>Fungi</taxon>
        <taxon>Dikarya</taxon>
        <taxon>Ascomycota</taxon>
        <taxon>Pezizomycotina</taxon>
        <taxon>Eurotiomycetes</taxon>
        <taxon>Eurotiomycetidae</taxon>
        <taxon>Onygenales</taxon>
        <taxon>Ajellomycetaceae</taxon>
        <taxon>Blastomyces</taxon>
    </lineage>
</organism>
<dbReference type="AlphaFoldDB" id="A0A0H1B3J5"/>